<keyword evidence="2" id="KW-1185">Reference proteome</keyword>
<proteinExistence type="predicted"/>
<dbReference type="EMBL" id="NBIV01000018">
    <property type="protein sequence ID" value="PXF47939.1"/>
    <property type="molecule type" value="Genomic_DNA"/>
</dbReference>
<dbReference type="AlphaFoldDB" id="A0A2V3J0R1"/>
<organism evidence="1 2">
    <name type="scientific">Gracilariopsis chorda</name>
    <dbReference type="NCBI Taxonomy" id="448386"/>
    <lineage>
        <taxon>Eukaryota</taxon>
        <taxon>Rhodophyta</taxon>
        <taxon>Florideophyceae</taxon>
        <taxon>Rhodymeniophycidae</taxon>
        <taxon>Gracilariales</taxon>
        <taxon>Gracilariaceae</taxon>
        <taxon>Gracilariopsis</taxon>
    </lineage>
</organism>
<comment type="caution">
    <text evidence="1">The sequence shown here is derived from an EMBL/GenBank/DDBJ whole genome shotgun (WGS) entry which is preliminary data.</text>
</comment>
<evidence type="ECO:0000313" key="1">
    <source>
        <dbReference type="EMBL" id="PXF47939.1"/>
    </source>
</evidence>
<dbReference type="Proteomes" id="UP000247409">
    <property type="component" value="Unassembled WGS sequence"/>
</dbReference>
<protein>
    <submittedName>
        <fullName evidence="1">Uncharacterized protein</fullName>
    </submittedName>
</protein>
<accession>A0A2V3J0R1</accession>
<gene>
    <name evidence="1" type="ORF">BWQ96_02325</name>
</gene>
<reference evidence="1 2" key="1">
    <citation type="journal article" date="2018" name="Mol. Biol. Evol.">
        <title>Analysis of the draft genome of the red seaweed Gracilariopsis chorda provides insights into genome size evolution in Rhodophyta.</title>
        <authorList>
            <person name="Lee J."/>
            <person name="Yang E.C."/>
            <person name="Graf L."/>
            <person name="Yang J.H."/>
            <person name="Qiu H."/>
            <person name="Zel Zion U."/>
            <person name="Chan C.X."/>
            <person name="Stephens T.G."/>
            <person name="Weber A.P.M."/>
            <person name="Boo G.H."/>
            <person name="Boo S.M."/>
            <person name="Kim K.M."/>
            <person name="Shin Y."/>
            <person name="Jung M."/>
            <person name="Lee S.J."/>
            <person name="Yim H.S."/>
            <person name="Lee J.H."/>
            <person name="Bhattacharya D."/>
            <person name="Yoon H.S."/>
        </authorList>
    </citation>
    <scope>NUCLEOTIDE SEQUENCE [LARGE SCALE GENOMIC DNA]</scope>
    <source>
        <strain evidence="1 2">SKKU-2015</strain>
        <tissue evidence="1">Whole body</tissue>
    </source>
</reference>
<evidence type="ECO:0000313" key="2">
    <source>
        <dbReference type="Proteomes" id="UP000247409"/>
    </source>
</evidence>
<name>A0A2V3J0R1_9FLOR</name>
<dbReference type="OrthoDB" id="12184at2759"/>
<sequence length="160" mass="18392">MVDPDITTHHTPSQKKRKKILKEILRSERISRSTLRNLNINADIAQQQSEAGAGTHAHVYAEDCAAHTQYSERHVRRRLWEDPVVLTGEEEVEEVDISQCSEADRSLFSGGTSEQDRANPMQTYLAEDGRCFVRIVREDGATDYYVLHPHSQAQQYYNEY</sequence>